<evidence type="ECO:0000313" key="8">
    <source>
        <dbReference type="Proteomes" id="UP000321062"/>
    </source>
</evidence>
<dbReference type="Gene3D" id="1.10.10.10">
    <property type="entry name" value="Winged helix-like DNA-binding domain superfamily/Winged helix DNA-binding domain"/>
    <property type="match status" value="1"/>
</dbReference>
<dbReference type="KEGG" id="yti:FNA67_12515"/>
<keyword evidence="8" id="KW-1185">Reference proteome</keyword>
<proteinExistence type="predicted"/>
<dbReference type="RefSeq" id="WP_145976746.1">
    <property type="nucleotide sequence ID" value="NZ_BMFM01000001.1"/>
</dbReference>
<evidence type="ECO:0000256" key="1">
    <source>
        <dbReference type="ARBA" id="ARBA00023015"/>
    </source>
</evidence>
<dbReference type="InterPro" id="IPR050707">
    <property type="entry name" value="HTH_MetabolicPath_Reg"/>
</dbReference>
<dbReference type="AlphaFoldDB" id="A0A5B9DQC4"/>
<dbReference type="Gene3D" id="3.30.450.40">
    <property type="match status" value="1"/>
</dbReference>
<dbReference type="SMART" id="SM00346">
    <property type="entry name" value="HTH_ICLR"/>
    <property type="match status" value="1"/>
</dbReference>
<feature type="domain" description="HTH iclR-type" evidence="5">
    <location>
        <begin position="34"/>
        <end position="95"/>
    </location>
</feature>
<dbReference type="FunFam" id="1.10.10.10:FF:000056">
    <property type="entry name" value="IclR family transcriptional regulator"/>
    <property type="match status" value="1"/>
</dbReference>
<name>A0A5B9DQC4_9HYPH</name>
<feature type="region of interest" description="Disordered" evidence="4">
    <location>
        <begin position="1"/>
        <end position="35"/>
    </location>
</feature>
<dbReference type="InterPro" id="IPR036390">
    <property type="entry name" value="WH_DNA-bd_sf"/>
</dbReference>
<organism evidence="7 8">
    <name type="scientific">Paradevosia tibetensis</name>
    <dbReference type="NCBI Taxonomy" id="1447062"/>
    <lineage>
        <taxon>Bacteria</taxon>
        <taxon>Pseudomonadati</taxon>
        <taxon>Pseudomonadota</taxon>
        <taxon>Alphaproteobacteria</taxon>
        <taxon>Hyphomicrobiales</taxon>
        <taxon>Devosiaceae</taxon>
        <taxon>Paradevosia</taxon>
    </lineage>
</organism>
<dbReference type="GO" id="GO:0003700">
    <property type="term" value="F:DNA-binding transcription factor activity"/>
    <property type="evidence" value="ECO:0007669"/>
    <property type="project" value="TreeGrafter"/>
</dbReference>
<reference evidence="7 8" key="1">
    <citation type="journal article" date="2015" name="Int. J. Syst. Evol. Microbiol.">
        <title>Youhaiella tibetensis gen. nov., sp. nov., isolated from subsurface sediment.</title>
        <authorList>
            <person name="Wang Y.X."/>
            <person name="Huang F.Q."/>
            <person name="Nogi Y."/>
            <person name="Pang S.J."/>
            <person name="Wang P.K."/>
            <person name="Lv J."/>
        </authorList>
    </citation>
    <scope>NUCLEOTIDE SEQUENCE [LARGE SCALE GENOMIC DNA]</scope>
    <source>
        <strain evidence="8">fig4</strain>
    </source>
</reference>
<feature type="compositionally biased region" description="Basic and acidic residues" evidence="4">
    <location>
        <begin position="18"/>
        <end position="31"/>
    </location>
</feature>
<dbReference type="PANTHER" id="PTHR30136">
    <property type="entry name" value="HELIX-TURN-HELIX TRANSCRIPTIONAL REGULATOR, ICLR FAMILY"/>
    <property type="match status" value="1"/>
</dbReference>
<protein>
    <submittedName>
        <fullName evidence="7">IclR family transcriptional regulator</fullName>
    </submittedName>
</protein>
<dbReference type="Proteomes" id="UP000321062">
    <property type="component" value="Chromosome"/>
</dbReference>
<accession>A0A5B9DQC4</accession>
<dbReference type="InterPro" id="IPR029016">
    <property type="entry name" value="GAF-like_dom_sf"/>
</dbReference>
<dbReference type="SUPFAM" id="SSF55781">
    <property type="entry name" value="GAF domain-like"/>
    <property type="match status" value="1"/>
</dbReference>
<dbReference type="Pfam" id="PF09339">
    <property type="entry name" value="HTH_IclR"/>
    <property type="match status" value="1"/>
</dbReference>
<dbReference type="EMBL" id="CP041690">
    <property type="protein sequence ID" value="QEE20949.1"/>
    <property type="molecule type" value="Genomic_DNA"/>
</dbReference>
<evidence type="ECO:0000256" key="4">
    <source>
        <dbReference type="SAM" id="MobiDB-lite"/>
    </source>
</evidence>
<dbReference type="PANTHER" id="PTHR30136:SF24">
    <property type="entry name" value="HTH-TYPE TRANSCRIPTIONAL REPRESSOR ALLR"/>
    <property type="match status" value="1"/>
</dbReference>
<dbReference type="OrthoDB" id="8438735at2"/>
<dbReference type="Pfam" id="PF01614">
    <property type="entry name" value="IclR_C"/>
    <property type="match status" value="1"/>
</dbReference>
<sequence>MPLRREPGPRGRRARAGRGRDRDVTTTERKTSTNKSLAKAVRMLKLFSAQEPRLALAEISARLEMPKSTTHAILRSLVAEGLIEKIGGEAYALGTGILALSQSVRVNVEIRDRAAPHVRALADKAGESVYLTFLEGDHILYIYAVESSRRLIARTAVGDRMPMHCTGVGKAILAHLPEDEARGILGRVGMPRITPNTITDLDALMADLAAIRERGFSFDNGENETGNYCVGAPVYGARGRVIGGCSISGTDPEIIGSRAPEIARLLISACLDMSRNLGYVPPSFSQLHSTVR</sequence>
<gene>
    <name evidence="7" type="ORF">FNA67_12515</name>
</gene>
<keyword evidence="3" id="KW-0804">Transcription</keyword>
<keyword evidence="2" id="KW-0238">DNA-binding</keyword>
<dbReference type="InterPro" id="IPR036388">
    <property type="entry name" value="WH-like_DNA-bd_sf"/>
</dbReference>
<evidence type="ECO:0000259" key="6">
    <source>
        <dbReference type="PROSITE" id="PS51078"/>
    </source>
</evidence>
<keyword evidence="1" id="KW-0805">Transcription regulation</keyword>
<dbReference type="GO" id="GO:0045892">
    <property type="term" value="P:negative regulation of DNA-templated transcription"/>
    <property type="evidence" value="ECO:0007669"/>
    <property type="project" value="TreeGrafter"/>
</dbReference>
<dbReference type="PROSITE" id="PS51077">
    <property type="entry name" value="HTH_ICLR"/>
    <property type="match status" value="1"/>
</dbReference>
<evidence type="ECO:0000256" key="3">
    <source>
        <dbReference type="ARBA" id="ARBA00023163"/>
    </source>
</evidence>
<evidence type="ECO:0000259" key="5">
    <source>
        <dbReference type="PROSITE" id="PS51077"/>
    </source>
</evidence>
<evidence type="ECO:0000256" key="2">
    <source>
        <dbReference type="ARBA" id="ARBA00023125"/>
    </source>
</evidence>
<evidence type="ECO:0000313" key="7">
    <source>
        <dbReference type="EMBL" id="QEE20949.1"/>
    </source>
</evidence>
<dbReference type="InterPro" id="IPR014757">
    <property type="entry name" value="Tscrpt_reg_IclR_C"/>
</dbReference>
<dbReference type="InterPro" id="IPR005471">
    <property type="entry name" value="Tscrpt_reg_IclR_N"/>
</dbReference>
<feature type="domain" description="IclR-ED" evidence="6">
    <location>
        <begin position="96"/>
        <end position="279"/>
    </location>
</feature>
<dbReference type="GO" id="GO:0003677">
    <property type="term" value="F:DNA binding"/>
    <property type="evidence" value="ECO:0007669"/>
    <property type="project" value="UniProtKB-KW"/>
</dbReference>
<dbReference type="PROSITE" id="PS51078">
    <property type="entry name" value="ICLR_ED"/>
    <property type="match status" value="1"/>
</dbReference>
<dbReference type="SUPFAM" id="SSF46785">
    <property type="entry name" value="Winged helix' DNA-binding domain"/>
    <property type="match status" value="1"/>
</dbReference>